<keyword evidence="6 9" id="KW-0472">Membrane</keyword>
<dbReference type="Pfam" id="PF26314">
    <property type="entry name" value="MptA_B_family"/>
    <property type="match status" value="1"/>
</dbReference>
<dbReference type="GO" id="GO:0016757">
    <property type="term" value="F:glycosyltransferase activity"/>
    <property type="evidence" value="ECO:0007669"/>
    <property type="project" value="UniProtKB-KW"/>
</dbReference>
<evidence type="ECO:0000256" key="8">
    <source>
        <dbReference type="SAM" id="MobiDB-lite"/>
    </source>
</evidence>
<feature type="transmembrane region" description="Helical" evidence="9">
    <location>
        <begin position="164"/>
        <end position="184"/>
    </location>
</feature>
<comment type="similarity">
    <text evidence="7">Belongs to the MptA/B family.</text>
</comment>
<comment type="subcellular location">
    <subcellularLocation>
        <location evidence="1">Membrane</location>
        <topology evidence="1">Multi-pass membrane protein</topology>
    </subcellularLocation>
</comment>
<dbReference type="InterPro" id="IPR049829">
    <property type="entry name" value="MptA/B-like"/>
</dbReference>
<name>A0A3S4YQQ8_9ACTN</name>
<evidence type="ECO:0000256" key="7">
    <source>
        <dbReference type="ARBA" id="ARBA00043987"/>
    </source>
</evidence>
<dbReference type="OrthoDB" id="5242303at2"/>
<evidence type="ECO:0000313" key="10">
    <source>
        <dbReference type="EMBL" id="VEI04165.1"/>
    </source>
</evidence>
<evidence type="ECO:0000256" key="4">
    <source>
        <dbReference type="ARBA" id="ARBA00022692"/>
    </source>
</evidence>
<keyword evidence="3" id="KW-0808">Transferase</keyword>
<evidence type="ECO:0000313" key="11">
    <source>
        <dbReference type="Proteomes" id="UP000277858"/>
    </source>
</evidence>
<feature type="transmembrane region" description="Helical" evidence="9">
    <location>
        <begin position="385"/>
        <end position="408"/>
    </location>
</feature>
<dbReference type="GO" id="GO:0016020">
    <property type="term" value="C:membrane"/>
    <property type="evidence" value="ECO:0007669"/>
    <property type="project" value="UniProtKB-SubCell"/>
</dbReference>
<feature type="transmembrane region" description="Helical" evidence="9">
    <location>
        <begin position="287"/>
        <end position="312"/>
    </location>
</feature>
<dbReference type="EMBL" id="LR134473">
    <property type="protein sequence ID" value="VEI04165.1"/>
    <property type="molecule type" value="Genomic_DNA"/>
</dbReference>
<sequence length="507" mass="52141">MTVTSRRLRLGEVLVVGLLGSALISWWAWTDAAPGHPADPAGMEIGPWLAGLLGLVLLLAAWLRSAVLRSHRLLSAAVWSVPLLPTRPVLSLDGWAYAAQGWLLRHGHNPYLVAQSQAGQLAARVDDHWSGTTAVYPPGSLWIQAAMTALARDHTYWAAVAMRIPAVLAMVLLAAAVIGLARALGADPQSALWLTVANPFVLLNIVGGMHNDGLELAVALCALWAGLALARASRPWLGLVVGGVLVGLAGTLKQPGVLAGIGLVALVHRQAVKDGGRDGWGPLGARILVGAVPAVAVFAAISSIGGLGLGWLNSTAGSPASVTSDSPIALLVQMIGWAGVPIAAMVPIATAVSLVLTAVAIVWCWFRWGPVPGRRGGAGPLGRPIVLQAAVMTAFALCGAGLQPWYLIPPLVLVALIPLRRRWLAALAAAGLIGSGLCFLQWFSSPFLALPVAALAAAACRWWTPVRSRLDLVAHQLRGPAPGAARSGTSGTATGAAGAAGPSVTGM</sequence>
<evidence type="ECO:0000256" key="5">
    <source>
        <dbReference type="ARBA" id="ARBA00022989"/>
    </source>
</evidence>
<feature type="transmembrane region" description="Helical" evidence="9">
    <location>
        <begin position="236"/>
        <end position="266"/>
    </location>
</feature>
<dbReference type="Proteomes" id="UP000277858">
    <property type="component" value="Chromosome"/>
</dbReference>
<organism evidence="10 11">
    <name type="scientific">Acidipropionibacterium jensenii</name>
    <dbReference type="NCBI Taxonomy" id="1749"/>
    <lineage>
        <taxon>Bacteria</taxon>
        <taxon>Bacillati</taxon>
        <taxon>Actinomycetota</taxon>
        <taxon>Actinomycetes</taxon>
        <taxon>Propionibacteriales</taxon>
        <taxon>Propionibacteriaceae</taxon>
        <taxon>Acidipropionibacterium</taxon>
    </lineage>
</organism>
<reference evidence="10 11" key="1">
    <citation type="submission" date="2018-12" db="EMBL/GenBank/DDBJ databases">
        <authorList>
            <consortium name="Pathogen Informatics"/>
        </authorList>
    </citation>
    <scope>NUCLEOTIDE SEQUENCE [LARGE SCALE GENOMIC DNA]</scope>
    <source>
        <strain evidence="10 11">NCTC13652</strain>
    </source>
</reference>
<feature type="transmembrane region" description="Helical" evidence="9">
    <location>
        <begin position="45"/>
        <end position="63"/>
    </location>
</feature>
<dbReference type="AlphaFoldDB" id="A0A3S4YQQ8"/>
<evidence type="ECO:0000256" key="6">
    <source>
        <dbReference type="ARBA" id="ARBA00023136"/>
    </source>
</evidence>
<keyword evidence="2" id="KW-0328">Glycosyltransferase</keyword>
<feature type="transmembrane region" description="Helical" evidence="9">
    <location>
        <begin position="190"/>
        <end position="206"/>
    </location>
</feature>
<dbReference type="STRING" id="1122997.GCA_000425285_01198"/>
<feature type="transmembrane region" description="Helical" evidence="9">
    <location>
        <begin position="12"/>
        <end position="29"/>
    </location>
</feature>
<evidence type="ECO:0000256" key="9">
    <source>
        <dbReference type="SAM" id="Phobius"/>
    </source>
</evidence>
<keyword evidence="4 9" id="KW-0812">Transmembrane</keyword>
<feature type="region of interest" description="Disordered" evidence="8">
    <location>
        <begin position="483"/>
        <end position="507"/>
    </location>
</feature>
<feature type="transmembrane region" description="Helical" evidence="9">
    <location>
        <begin position="332"/>
        <end position="365"/>
    </location>
</feature>
<dbReference type="NCBIfam" id="NF038066">
    <property type="entry name" value="MptB"/>
    <property type="match status" value="1"/>
</dbReference>
<keyword evidence="5 9" id="KW-1133">Transmembrane helix</keyword>
<keyword evidence="11" id="KW-1185">Reference proteome</keyword>
<dbReference type="RefSeq" id="WP_071161712.1">
    <property type="nucleotide sequence ID" value="NZ_LR134473.1"/>
</dbReference>
<evidence type="ECO:0000256" key="1">
    <source>
        <dbReference type="ARBA" id="ARBA00004141"/>
    </source>
</evidence>
<feature type="transmembrane region" description="Helical" evidence="9">
    <location>
        <begin position="423"/>
        <end position="440"/>
    </location>
</feature>
<evidence type="ECO:0000256" key="2">
    <source>
        <dbReference type="ARBA" id="ARBA00022676"/>
    </source>
</evidence>
<gene>
    <name evidence="10" type="ORF">NCTC13652_02389</name>
</gene>
<evidence type="ECO:0000256" key="3">
    <source>
        <dbReference type="ARBA" id="ARBA00022679"/>
    </source>
</evidence>
<protein>
    <submittedName>
        <fullName evidence="10">Carotene biosynthesis associated membrane protein</fullName>
    </submittedName>
</protein>
<proteinExistence type="inferred from homology"/>
<feature type="transmembrane region" description="Helical" evidence="9">
    <location>
        <begin position="213"/>
        <end position="230"/>
    </location>
</feature>
<accession>A0A3S4YQQ8</accession>